<dbReference type="OrthoDB" id="448448at2759"/>
<evidence type="ECO:0000256" key="3">
    <source>
        <dbReference type="ARBA" id="ARBA00022723"/>
    </source>
</evidence>
<feature type="region of interest" description="Disordered" evidence="14">
    <location>
        <begin position="389"/>
        <end position="426"/>
    </location>
</feature>
<evidence type="ECO:0000256" key="12">
    <source>
        <dbReference type="ARBA" id="ARBA00023242"/>
    </source>
</evidence>
<gene>
    <name evidence="16" type="primary">ATRY</name>
    <name evidence="16" type="ORF">Anas_00097</name>
</gene>
<keyword evidence="12" id="KW-0539">Nucleus</keyword>
<evidence type="ECO:0000256" key="7">
    <source>
        <dbReference type="ARBA" id="ARBA00022801"/>
    </source>
</evidence>
<feature type="compositionally biased region" description="Acidic residues" evidence="14">
    <location>
        <begin position="575"/>
        <end position="599"/>
    </location>
</feature>
<evidence type="ECO:0000256" key="6">
    <source>
        <dbReference type="ARBA" id="ARBA00022771"/>
    </source>
</evidence>
<dbReference type="GO" id="GO:0005524">
    <property type="term" value="F:ATP binding"/>
    <property type="evidence" value="ECO:0007669"/>
    <property type="project" value="UniProtKB-KW"/>
</dbReference>
<feature type="domain" description="PHD-type" evidence="15">
    <location>
        <begin position="257"/>
        <end position="393"/>
    </location>
</feature>
<dbReference type="GO" id="GO:0005721">
    <property type="term" value="C:pericentric heterochromatin"/>
    <property type="evidence" value="ECO:0007669"/>
    <property type="project" value="TreeGrafter"/>
</dbReference>
<evidence type="ECO:0000256" key="9">
    <source>
        <dbReference type="ARBA" id="ARBA00022840"/>
    </source>
</evidence>
<dbReference type="GO" id="GO:0006338">
    <property type="term" value="P:chromatin remodeling"/>
    <property type="evidence" value="ECO:0007669"/>
    <property type="project" value="TreeGrafter"/>
</dbReference>
<evidence type="ECO:0000256" key="2">
    <source>
        <dbReference type="ARBA" id="ARBA00007025"/>
    </source>
</evidence>
<dbReference type="GO" id="GO:0010468">
    <property type="term" value="P:regulation of gene expression"/>
    <property type="evidence" value="ECO:0007669"/>
    <property type="project" value="UniProtKB-ARBA"/>
</dbReference>
<reference evidence="16 17" key="1">
    <citation type="journal article" date="2019" name="PLoS Biol.">
        <title>Sex chromosomes control vertical transmission of feminizing Wolbachia symbionts in an isopod.</title>
        <authorList>
            <person name="Becking T."/>
            <person name="Chebbi M.A."/>
            <person name="Giraud I."/>
            <person name="Moumen B."/>
            <person name="Laverre T."/>
            <person name="Caubet Y."/>
            <person name="Peccoud J."/>
            <person name="Gilbert C."/>
            <person name="Cordaux R."/>
        </authorList>
    </citation>
    <scope>NUCLEOTIDE SEQUENCE [LARGE SCALE GENOMIC DNA]</scope>
    <source>
        <strain evidence="16">ANa2</strain>
        <tissue evidence="16">Whole body excluding digestive tract and cuticle</tissue>
    </source>
</reference>
<dbReference type="SUPFAM" id="SSF57903">
    <property type="entry name" value="FYVE/PHD zinc finger"/>
    <property type="match status" value="1"/>
</dbReference>
<feature type="compositionally biased region" description="Basic and acidic residues" evidence="14">
    <location>
        <begin position="117"/>
        <end position="133"/>
    </location>
</feature>
<evidence type="ECO:0000256" key="5">
    <source>
        <dbReference type="ARBA" id="ARBA00022763"/>
    </source>
</evidence>
<keyword evidence="6" id="KW-0863">Zinc-finger</keyword>
<evidence type="ECO:0000256" key="8">
    <source>
        <dbReference type="ARBA" id="ARBA00022833"/>
    </source>
</evidence>
<dbReference type="InterPro" id="IPR049554">
    <property type="entry name" value="DNMT3_ADD_PHD"/>
</dbReference>
<protein>
    <submittedName>
        <fullName evidence="16">Transcriptional regulator ATRY</fullName>
    </submittedName>
</protein>
<evidence type="ECO:0000313" key="17">
    <source>
        <dbReference type="Proteomes" id="UP000326759"/>
    </source>
</evidence>
<comment type="similarity">
    <text evidence="2">Belongs to the SNF2/RAD54 helicase family.</text>
</comment>
<comment type="catalytic activity">
    <reaction evidence="13">
        <text>ATP + H2O = ADP + phosphate + H(+)</text>
        <dbReference type="Rhea" id="RHEA:13065"/>
        <dbReference type="ChEBI" id="CHEBI:15377"/>
        <dbReference type="ChEBI" id="CHEBI:15378"/>
        <dbReference type="ChEBI" id="CHEBI:30616"/>
        <dbReference type="ChEBI" id="CHEBI:43474"/>
        <dbReference type="ChEBI" id="CHEBI:456216"/>
        <dbReference type="EC" id="3.6.4.12"/>
    </reaction>
</comment>
<accession>A0A5N5TN07</accession>
<evidence type="ECO:0000256" key="13">
    <source>
        <dbReference type="ARBA" id="ARBA00047995"/>
    </source>
</evidence>
<dbReference type="PANTHER" id="PTHR46357">
    <property type="entry name" value="TRANSCRIPTIONAL REGULATOR ATRX"/>
    <property type="match status" value="1"/>
</dbReference>
<dbReference type="InterPro" id="IPR013083">
    <property type="entry name" value="Znf_RING/FYVE/PHD"/>
</dbReference>
<feature type="compositionally biased region" description="Basic residues" evidence="14">
    <location>
        <begin position="624"/>
        <end position="637"/>
    </location>
</feature>
<evidence type="ECO:0000256" key="10">
    <source>
        <dbReference type="ARBA" id="ARBA00023125"/>
    </source>
</evidence>
<evidence type="ECO:0000256" key="11">
    <source>
        <dbReference type="ARBA" id="ARBA00023204"/>
    </source>
</evidence>
<keyword evidence="17" id="KW-1185">Reference proteome</keyword>
<organism evidence="16 17">
    <name type="scientific">Armadillidium nasatum</name>
    <dbReference type="NCBI Taxonomy" id="96803"/>
    <lineage>
        <taxon>Eukaryota</taxon>
        <taxon>Metazoa</taxon>
        <taxon>Ecdysozoa</taxon>
        <taxon>Arthropoda</taxon>
        <taxon>Crustacea</taxon>
        <taxon>Multicrustacea</taxon>
        <taxon>Malacostraca</taxon>
        <taxon>Eumalacostraca</taxon>
        <taxon>Peracarida</taxon>
        <taxon>Isopoda</taxon>
        <taxon>Oniscidea</taxon>
        <taxon>Crinocheta</taxon>
        <taxon>Armadillidiidae</taxon>
        <taxon>Armadillidium</taxon>
    </lineage>
</organism>
<sequence>LPLYLFLACIIKFMNMDETLKADSSGLNGETDSLKVSSKSESPEKNLKSQSEDKTLTDNVENGDVDISSKEINDKDNSDSKSDNCDKSIGESTPKKTINAKAKSVEDKNSNGESENTDDKDKSVEEKKEKDSTHNSPSKGSPSKSSGCEKDNTENAEEKDDTTEDSEDKDTENSEDGEVIEDEKDIADKNEEESEKDKLLDVSEEKEGQISPKKDSKTLFSESESSDNDDSSSGKWEAKNIILYNDDEEKYYKEKKKQIEKEISKSVLCTACSKQIYNTNRNEVFTHPVLGVTICKKCSKFYGKGDFNKDDEGMDEYCRWCANGGELLLCDKCTNGFCKACVRRNLGRGALKEITSQDEWSCYVCSLDPLMNIRALHRAIVESIREKGPDSKSLRLAHKKKETPAKNSSHTRGSKKNAESPASDMTHSEDVKGLLILFQKELQKIEKRQNSKGKVSEVKFQRRLVRLIDLMQENFKRVKTEIEEEINDCDDKGGSTSEESESLQDKINKLSEKVKSGSKKRGVEQLINEEVDKVVPSNKKQKTDDENSSKVTKSSGRKKRTPPKKNVTKSRNKDVDDDDDDVAPESNKEEEEEEEEDEESQKISEKPKRLRVRSDLFAASGVKGKSKGKNVKGTGKKSRADDEDSDMESLPEIKVKDSDDSEEDTGRRRSGRKAQTPKISKKVNTDSAKRTSPKDRSKKKSEEAACIDLCSDSEAESPAKKRKSVKRKPETQSKQTRSRRK</sequence>
<keyword evidence="10" id="KW-0238">DNA-binding</keyword>
<keyword evidence="5" id="KW-0227">DNA damage</keyword>
<feature type="compositionally biased region" description="Basic and acidic residues" evidence="14">
    <location>
        <begin position="195"/>
        <end position="217"/>
    </location>
</feature>
<evidence type="ECO:0000313" key="16">
    <source>
        <dbReference type="EMBL" id="KAB7507548.1"/>
    </source>
</evidence>
<dbReference type="InterPro" id="IPR025766">
    <property type="entry name" value="ADD"/>
</dbReference>
<dbReference type="PANTHER" id="PTHR46357:SF1">
    <property type="entry name" value="TRANSCRIPTIONAL REGULATOR ATRX"/>
    <property type="match status" value="1"/>
</dbReference>
<dbReference type="GO" id="GO:0016787">
    <property type="term" value="F:hydrolase activity"/>
    <property type="evidence" value="ECO:0007669"/>
    <property type="project" value="UniProtKB-KW"/>
</dbReference>
<dbReference type="GO" id="GO:0031297">
    <property type="term" value="P:replication fork processing"/>
    <property type="evidence" value="ECO:0007669"/>
    <property type="project" value="TreeGrafter"/>
</dbReference>
<dbReference type="Pfam" id="PF21255">
    <property type="entry name" value="DNMT3_ADD_GATA1-like"/>
    <property type="match status" value="1"/>
</dbReference>
<dbReference type="GO" id="GO:0003678">
    <property type="term" value="F:DNA helicase activity"/>
    <property type="evidence" value="ECO:0007669"/>
    <property type="project" value="UniProtKB-EC"/>
</dbReference>
<keyword evidence="8" id="KW-0862">Zinc</keyword>
<dbReference type="EMBL" id="SEYY01000301">
    <property type="protein sequence ID" value="KAB7507548.1"/>
    <property type="molecule type" value="Genomic_DNA"/>
</dbReference>
<dbReference type="GO" id="GO:0006281">
    <property type="term" value="P:DNA repair"/>
    <property type="evidence" value="ECO:0007669"/>
    <property type="project" value="UniProtKB-KW"/>
</dbReference>
<dbReference type="CDD" id="cd11726">
    <property type="entry name" value="ADDz_ATRX"/>
    <property type="match status" value="1"/>
</dbReference>
<keyword evidence="11" id="KW-0234">DNA repair</keyword>
<dbReference type="Proteomes" id="UP000326759">
    <property type="component" value="Unassembled WGS sequence"/>
</dbReference>
<evidence type="ECO:0000256" key="1">
    <source>
        <dbReference type="ARBA" id="ARBA00004123"/>
    </source>
</evidence>
<feature type="region of interest" description="Disordered" evidence="14">
    <location>
        <begin position="25"/>
        <end position="234"/>
    </location>
</feature>
<keyword evidence="3" id="KW-0479">Metal-binding</keyword>
<evidence type="ECO:0000256" key="4">
    <source>
        <dbReference type="ARBA" id="ARBA00022741"/>
    </source>
</evidence>
<keyword evidence="4" id="KW-0547">Nucleotide-binding</keyword>
<evidence type="ECO:0000256" key="14">
    <source>
        <dbReference type="SAM" id="MobiDB-lite"/>
    </source>
</evidence>
<feature type="compositionally biased region" description="Acidic residues" evidence="14">
    <location>
        <begin position="154"/>
        <end position="194"/>
    </location>
</feature>
<comment type="subcellular location">
    <subcellularLocation>
        <location evidence="1">Nucleus</location>
    </subcellularLocation>
</comment>
<dbReference type="InterPro" id="IPR011011">
    <property type="entry name" value="Znf_FYVE_PHD"/>
</dbReference>
<dbReference type="Gene3D" id="3.30.40.10">
    <property type="entry name" value="Zinc/RING finger domain, C3HC4 (zinc finger)"/>
    <property type="match status" value="1"/>
</dbReference>
<feature type="compositionally biased region" description="Basic and acidic residues" evidence="14">
    <location>
        <begin position="67"/>
        <end position="89"/>
    </location>
</feature>
<dbReference type="GO" id="GO:0005634">
    <property type="term" value="C:nucleus"/>
    <property type="evidence" value="ECO:0007669"/>
    <property type="project" value="UniProtKB-SubCell"/>
</dbReference>
<evidence type="ECO:0000259" key="15">
    <source>
        <dbReference type="PROSITE" id="PS51533"/>
    </source>
</evidence>
<name>A0A5N5TN07_9CRUS</name>
<keyword evidence="9" id="KW-0067">ATP-binding</keyword>
<dbReference type="Pfam" id="PF17981">
    <property type="entry name" value="ADD_ATRX"/>
    <property type="match status" value="1"/>
</dbReference>
<comment type="caution">
    <text evidence="16">The sequence shown here is derived from an EMBL/GenBank/DDBJ whole genome shotgun (WGS) entry which is preliminary data.</text>
</comment>
<proteinExistence type="inferred from homology"/>
<feature type="compositionally biased region" description="Basic residues" evidence="14">
    <location>
        <begin position="555"/>
        <end position="570"/>
    </location>
</feature>
<keyword evidence="7" id="KW-0378">Hydrolase</keyword>
<dbReference type="InterPro" id="IPR052131">
    <property type="entry name" value="ATRX_domain-containing"/>
</dbReference>
<feature type="region of interest" description="Disordered" evidence="14">
    <location>
        <begin position="487"/>
        <end position="741"/>
    </location>
</feature>
<dbReference type="AlphaFoldDB" id="A0A5N5TN07"/>
<feature type="compositionally biased region" description="Basic and acidic residues" evidence="14">
    <location>
        <begin position="683"/>
        <end position="703"/>
    </location>
</feature>
<feature type="compositionally biased region" description="Basic and acidic residues" evidence="14">
    <location>
        <begin position="41"/>
        <end position="56"/>
    </location>
</feature>
<dbReference type="InterPro" id="IPR041430">
    <property type="entry name" value="ADD_ATRX"/>
</dbReference>
<dbReference type="GO" id="GO:0008270">
    <property type="term" value="F:zinc ion binding"/>
    <property type="evidence" value="ECO:0007669"/>
    <property type="project" value="UniProtKB-KW"/>
</dbReference>
<dbReference type="GO" id="GO:0031490">
    <property type="term" value="F:chromatin DNA binding"/>
    <property type="evidence" value="ECO:0007669"/>
    <property type="project" value="TreeGrafter"/>
</dbReference>
<feature type="non-terminal residue" evidence="16">
    <location>
        <position position="1"/>
    </location>
</feature>
<dbReference type="PROSITE" id="PS51533">
    <property type="entry name" value="ADD"/>
    <property type="match status" value="1"/>
</dbReference>
<feature type="compositionally biased region" description="Low complexity" evidence="14">
    <location>
        <begin position="136"/>
        <end position="146"/>
    </location>
</feature>
<feature type="compositionally biased region" description="Polar residues" evidence="14">
    <location>
        <begin position="25"/>
        <end position="40"/>
    </location>
</feature>
<feature type="compositionally biased region" description="Basic and acidic residues" evidence="14">
    <location>
        <begin position="503"/>
        <end position="515"/>
    </location>
</feature>